<sequence>MKPQNEHVVCTDVFKIFKVADLEVVALRGLDLTVYQSEVVALVGASGSGKSTLLNILAGYDSPSAGQVTIDGKDLINMKPSEIEKFHREEVGFVWQEASRNLFPYLTSLENVALPMLLSTTSESERKDRSEHLLSMVGMEHRTNHIPDQLSGGEQQRVAIAVGMANDPPLILADEPTGELDDRTASEILDLFGKVNQESKTTIVIVTHDPDIAYKVGRVVVIKDGKTSSEIYRRDLDSQISGEMDKTKPLEESLLIDSNGRVQLPRELLQTTGITNKVKAIAENASIRIQPSEELPAE</sequence>
<evidence type="ECO:0000259" key="6">
    <source>
        <dbReference type="PROSITE" id="PS51740"/>
    </source>
</evidence>
<dbReference type="PANTHER" id="PTHR42798:SF2">
    <property type="entry name" value="ABC TRANSPORTER ATP-BINDING PROTEIN MG467-RELATED"/>
    <property type="match status" value="1"/>
</dbReference>
<keyword evidence="2" id="KW-0813">Transport</keyword>
<dbReference type="InterPro" id="IPR003439">
    <property type="entry name" value="ABC_transporter-like_ATP-bd"/>
</dbReference>
<keyword evidence="3" id="KW-0547">Nucleotide-binding</keyword>
<dbReference type="InterPro" id="IPR017871">
    <property type="entry name" value="ABC_transporter-like_CS"/>
</dbReference>
<evidence type="ECO:0000256" key="2">
    <source>
        <dbReference type="ARBA" id="ARBA00022448"/>
    </source>
</evidence>
<dbReference type="Gene3D" id="3.40.50.300">
    <property type="entry name" value="P-loop containing nucleotide triphosphate hydrolases"/>
    <property type="match status" value="1"/>
</dbReference>
<evidence type="ECO:0000256" key="4">
    <source>
        <dbReference type="ARBA" id="ARBA00022840"/>
    </source>
</evidence>
<dbReference type="GO" id="GO:0005524">
    <property type="term" value="F:ATP binding"/>
    <property type="evidence" value="ECO:0007669"/>
    <property type="project" value="UniProtKB-KW"/>
</dbReference>
<reference evidence="7" key="1">
    <citation type="submission" date="2018-05" db="EMBL/GenBank/DDBJ databases">
        <authorList>
            <person name="Lanie J.A."/>
            <person name="Ng W.-L."/>
            <person name="Kazmierczak K.M."/>
            <person name="Andrzejewski T.M."/>
            <person name="Davidsen T.M."/>
            <person name="Wayne K.J."/>
            <person name="Tettelin H."/>
            <person name="Glass J.I."/>
            <person name="Rusch D."/>
            <person name="Podicherti R."/>
            <person name="Tsui H.-C.T."/>
            <person name="Winkler M.E."/>
        </authorList>
    </citation>
    <scope>NUCLEOTIDE SEQUENCE</scope>
</reference>
<feature type="domain" description="SpoVT-AbrB" evidence="6">
    <location>
        <begin position="251"/>
        <end position="294"/>
    </location>
</feature>
<accession>A0A382FM19</accession>
<dbReference type="SUPFAM" id="SSF52540">
    <property type="entry name" value="P-loop containing nucleoside triphosphate hydrolases"/>
    <property type="match status" value="1"/>
</dbReference>
<dbReference type="InterPro" id="IPR017911">
    <property type="entry name" value="MacB-like_ATP-bd"/>
</dbReference>
<dbReference type="GO" id="GO:0003677">
    <property type="term" value="F:DNA binding"/>
    <property type="evidence" value="ECO:0007669"/>
    <property type="project" value="InterPro"/>
</dbReference>
<comment type="similarity">
    <text evidence="1">Belongs to the ABC transporter superfamily.</text>
</comment>
<name>A0A382FM19_9ZZZZ</name>
<dbReference type="PROSITE" id="PS00211">
    <property type="entry name" value="ABC_TRANSPORTER_1"/>
    <property type="match status" value="1"/>
</dbReference>
<dbReference type="GO" id="GO:0016887">
    <property type="term" value="F:ATP hydrolysis activity"/>
    <property type="evidence" value="ECO:0007669"/>
    <property type="project" value="InterPro"/>
</dbReference>
<dbReference type="PROSITE" id="PS51740">
    <property type="entry name" value="SPOVT_ABRB"/>
    <property type="match status" value="1"/>
</dbReference>
<dbReference type="InterPro" id="IPR007159">
    <property type="entry name" value="SpoVT-AbrB_dom"/>
</dbReference>
<dbReference type="Pfam" id="PF00005">
    <property type="entry name" value="ABC_tran"/>
    <property type="match status" value="1"/>
</dbReference>
<dbReference type="GO" id="GO:0022857">
    <property type="term" value="F:transmembrane transporter activity"/>
    <property type="evidence" value="ECO:0007669"/>
    <property type="project" value="UniProtKB-ARBA"/>
</dbReference>
<evidence type="ECO:0008006" key="8">
    <source>
        <dbReference type="Google" id="ProtNLM"/>
    </source>
</evidence>
<organism evidence="7">
    <name type="scientific">marine metagenome</name>
    <dbReference type="NCBI Taxonomy" id="408172"/>
    <lineage>
        <taxon>unclassified sequences</taxon>
        <taxon>metagenomes</taxon>
        <taxon>ecological metagenomes</taxon>
    </lineage>
</organism>
<evidence type="ECO:0000259" key="5">
    <source>
        <dbReference type="PROSITE" id="PS50893"/>
    </source>
</evidence>
<evidence type="ECO:0000256" key="1">
    <source>
        <dbReference type="ARBA" id="ARBA00005417"/>
    </source>
</evidence>
<evidence type="ECO:0000256" key="3">
    <source>
        <dbReference type="ARBA" id="ARBA00022741"/>
    </source>
</evidence>
<dbReference type="InterPro" id="IPR027417">
    <property type="entry name" value="P-loop_NTPase"/>
</dbReference>
<protein>
    <recommendedName>
        <fullName evidence="8">ABC transporter domain-containing protein</fullName>
    </recommendedName>
</protein>
<proteinExistence type="inferred from homology"/>
<dbReference type="CDD" id="cd03255">
    <property type="entry name" value="ABC_MJ0796_LolCDE_FtsE"/>
    <property type="match status" value="1"/>
</dbReference>
<feature type="domain" description="ABC transporter" evidence="5">
    <location>
        <begin position="8"/>
        <end position="249"/>
    </location>
</feature>
<dbReference type="GO" id="GO:0098796">
    <property type="term" value="C:membrane protein complex"/>
    <property type="evidence" value="ECO:0007669"/>
    <property type="project" value="UniProtKB-ARBA"/>
</dbReference>
<evidence type="ECO:0000313" key="7">
    <source>
        <dbReference type="EMBL" id="SVB63157.1"/>
    </source>
</evidence>
<dbReference type="EMBL" id="UINC01050325">
    <property type="protein sequence ID" value="SVB63157.1"/>
    <property type="molecule type" value="Genomic_DNA"/>
</dbReference>
<dbReference type="PANTHER" id="PTHR42798">
    <property type="entry name" value="LIPOPROTEIN-RELEASING SYSTEM ATP-BINDING PROTEIN LOLD"/>
    <property type="match status" value="1"/>
</dbReference>
<gene>
    <name evidence="7" type="ORF">METZ01_LOCUS216011</name>
</gene>
<keyword evidence="4" id="KW-0067">ATP-binding</keyword>
<dbReference type="FunFam" id="3.40.50.300:FF:000032">
    <property type="entry name" value="Export ABC transporter ATP-binding protein"/>
    <property type="match status" value="1"/>
</dbReference>
<dbReference type="PROSITE" id="PS50893">
    <property type="entry name" value="ABC_TRANSPORTER_2"/>
    <property type="match status" value="1"/>
</dbReference>
<dbReference type="SMART" id="SM00382">
    <property type="entry name" value="AAA"/>
    <property type="match status" value="1"/>
</dbReference>
<dbReference type="InterPro" id="IPR003593">
    <property type="entry name" value="AAA+_ATPase"/>
</dbReference>
<dbReference type="AlphaFoldDB" id="A0A382FM19"/>